<keyword evidence="2" id="KW-1185">Reference proteome</keyword>
<evidence type="ECO:0000313" key="2">
    <source>
        <dbReference type="Proteomes" id="UP000887574"/>
    </source>
</evidence>
<organism evidence="2 3">
    <name type="scientific">Ditylenchus dipsaci</name>
    <dbReference type="NCBI Taxonomy" id="166011"/>
    <lineage>
        <taxon>Eukaryota</taxon>
        <taxon>Metazoa</taxon>
        <taxon>Ecdysozoa</taxon>
        <taxon>Nematoda</taxon>
        <taxon>Chromadorea</taxon>
        <taxon>Rhabditida</taxon>
        <taxon>Tylenchina</taxon>
        <taxon>Tylenchomorpha</taxon>
        <taxon>Sphaerularioidea</taxon>
        <taxon>Anguinidae</taxon>
        <taxon>Anguininae</taxon>
        <taxon>Ditylenchus</taxon>
    </lineage>
</organism>
<evidence type="ECO:0000259" key="1">
    <source>
        <dbReference type="Pfam" id="PF21549"/>
    </source>
</evidence>
<sequence>MKNVKMATSREKQNLVACQMDNDIFFYSIKSIKPNSELLFWFSKEYAQRIQMPSNCELCRFIIVLLVVTGASMPNSSTQINIAGSSSSQQQQSTPSVVAAIPGVEEEALDFSVHKKPACSQSVDQQTSSCPSNKKAGCSGNFNHGRHNHRHHSPLGTSLLALI</sequence>
<dbReference type="AlphaFoldDB" id="A0A915DRD9"/>
<dbReference type="InterPro" id="IPR046341">
    <property type="entry name" value="SET_dom_sf"/>
</dbReference>
<dbReference type="WBParaSite" id="jg22720">
    <property type="protein sequence ID" value="jg22720"/>
    <property type="gene ID" value="jg22720"/>
</dbReference>
<dbReference type="Pfam" id="PF21549">
    <property type="entry name" value="PRDM2_PR"/>
    <property type="match status" value="1"/>
</dbReference>
<proteinExistence type="predicted"/>
<dbReference type="InterPro" id="IPR001214">
    <property type="entry name" value="SET_dom"/>
</dbReference>
<accession>A0A915DRD9</accession>
<reference evidence="3" key="1">
    <citation type="submission" date="2022-11" db="UniProtKB">
        <authorList>
            <consortium name="WormBaseParasite"/>
        </authorList>
    </citation>
    <scope>IDENTIFICATION</scope>
</reference>
<evidence type="ECO:0000313" key="3">
    <source>
        <dbReference type="WBParaSite" id="jg22720"/>
    </source>
</evidence>
<dbReference type="Gene3D" id="2.170.270.10">
    <property type="entry name" value="SET domain"/>
    <property type="match status" value="1"/>
</dbReference>
<protein>
    <recommendedName>
        <fullName evidence="1">SET domain-containing protein</fullName>
    </recommendedName>
</protein>
<dbReference type="Proteomes" id="UP000887574">
    <property type="component" value="Unplaced"/>
</dbReference>
<name>A0A915DRD9_9BILA</name>
<feature type="domain" description="SET" evidence="1">
    <location>
        <begin position="1"/>
        <end position="52"/>
    </location>
</feature>